<evidence type="ECO:0000313" key="3">
    <source>
        <dbReference type="Proteomes" id="UP000007129"/>
    </source>
</evidence>
<feature type="compositionally biased region" description="Low complexity" evidence="1">
    <location>
        <begin position="17"/>
        <end position="30"/>
    </location>
</feature>
<dbReference type="HOGENOM" id="CLU_1496504_0_0_1"/>
<reference evidence="2 3" key="1">
    <citation type="journal article" date="2012" name="BMC Genomics">
        <title>Tools to kill: Genome of one of the most destructive plant pathogenic fungi Macrophomina phaseolina.</title>
        <authorList>
            <person name="Islam M.S."/>
            <person name="Haque M.S."/>
            <person name="Islam M.M."/>
            <person name="Emdad E.M."/>
            <person name="Halim A."/>
            <person name="Hossen Q.M.M."/>
            <person name="Hossain M.Z."/>
            <person name="Ahmed B."/>
            <person name="Rahim S."/>
            <person name="Rahman M.S."/>
            <person name="Alam M.M."/>
            <person name="Hou S."/>
            <person name="Wan X."/>
            <person name="Saito J.A."/>
            <person name="Alam M."/>
        </authorList>
    </citation>
    <scope>NUCLEOTIDE SEQUENCE [LARGE SCALE GENOMIC DNA]</scope>
    <source>
        <strain evidence="2 3">MS6</strain>
    </source>
</reference>
<evidence type="ECO:0000256" key="1">
    <source>
        <dbReference type="SAM" id="MobiDB-lite"/>
    </source>
</evidence>
<dbReference type="Proteomes" id="UP000007129">
    <property type="component" value="Unassembled WGS sequence"/>
</dbReference>
<name>K2S1C8_MACPH</name>
<gene>
    <name evidence="2" type="ORF">MPH_01857</name>
</gene>
<dbReference type="InParanoid" id="K2S1C8"/>
<evidence type="ECO:0000313" key="2">
    <source>
        <dbReference type="EMBL" id="EKG20823.1"/>
    </source>
</evidence>
<dbReference type="VEuPathDB" id="FungiDB:MPH_01857"/>
<comment type="caution">
    <text evidence="2">The sequence shown here is derived from an EMBL/GenBank/DDBJ whole genome shotgun (WGS) entry which is preliminary data.</text>
</comment>
<feature type="compositionally biased region" description="Basic and acidic residues" evidence="1">
    <location>
        <begin position="34"/>
        <end position="43"/>
    </location>
</feature>
<protein>
    <submittedName>
        <fullName evidence="2">Uncharacterized protein</fullName>
    </submittedName>
</protein>
<organism evidence="2 3">
    <name type="scientific">Macrophomina phaseolina (strain MS6)</name>
    <name type="common">Charcoal rot fungus</name>
    <dbReference type="NCBI Taxonomy" id="1126212"/>
    <lineage>
        <taxon>Eukaryota</taxon>
        <taxon>Fungi</taxon>
        <taxon>Dikarya</taxon>
        <taxon>Ascomycota</taxon>
        <taxon>Pezizomycotina</taxon>
        <taxon>Dothideomycetes</taxon>
        <taxon>Dothideomycetes incertae sedis</taxon>
        <taxon>Botryosphaeriales</taxon>
        <taxon>Botryosphaeriaceae</taxon>
        <taxon>Macrophomina</taxon>
    </lineage>
</organism>
<dbReference type="EMBL" id="AHHD01000076">
    <property type="protein sequence ID" value="EKG20823.1"/>
    <property type="molecule type" value="Genomic_DNA"/>
</dbReference>
<accession>K2S1C8</accession>
<sequence>MAPLNPSSFATYHSLHSQPTAPTSTSTQSTNCKFPHEKPRPTIHEPGSAPATPGKPVTRDNTTSLNRAELSISERVSRKKNPRRQCKLFNGLSSEVGKNEGIITRLRTSLKQFEQPLARRSTLTNVKGLEPVPRARALEANHPANEKEAGVLLLRLAKCTRVPGIRLTTSGTDNDMGDVE</sequence>
<feature type="region of interest" description="Disordered" evidence="1">
    <location>
        <begin position="1"/>
        <end position="84"/>
    </location>
</feature>
<dbReference type="AlphaFoldDB" id="K2S1C8"/>
<proteinExistence type="predicted"/>
<feature type="compositionally biased region" description="Polar residues" evidence="1">
    <location>
        <begin position="1"/>
        <end position="16"/>
    </location>
</feature>